<organism evidence="5 6">
    <name type="scientific">Oceanobacillus limi</name>
    <dbReference type="NCBI Taxonomy" id="930131"/>
    <lineage>
        <taxon>Bacteria</taxon>
        <taxon>Bacillati</taxon>
        <taxon>Bacillota</taxon>
        <taxon>Bacilli</taxon>
        <taxon>Bacillales</taxon>
        <taxon>Bacillaceae</taxon>
        <taxon>Oceanobacillus</taxon>
    </lineage>
</organism>
<dbReference type="InterPro" id="IPR046335">
    <property type="entry name" value="LacI/GalR-like_sensor"/>
</dbReference>
<dbReference type="Pfam" id="PF00356">
    <property type="entry name" value="LacI"/>
    <property type="match status" value="1"/>
</dbReference>
<keyword evidence="3" id="KW-0804">Transcription</keyword>
<dbReference type="PROSITE" id="PS00356">
    <property type="entry name" value="HTH_LACI_1"/>
    <property type="match status" value="1"/>
</dbReference>
<proteinExistence type="predicted"/>
<reference evidence="5 6" key="1">
    <citation type="submission" date="2016-10" db="EMBL/GenBank/DDBJ databases">
        <authorList>
            <person name="de Groot N.N."/>
        </authorList>
    </citation>
    <scope>NUCLEOTIDE SEQUENCE [LARGE SCALE GENOMIC DNA]</scope>
    <source>
        <strain evidence="5 6">IBRC-M 10780</strain>
    </source>
</reference>
<dbReference type="GO" id="GO:0003700">
    <property type="term" value="F:DNA-binding transcription factor activity"/>
    <property type="evidence" value="ECO:0007669"/>
    <property type="project" value="TreeGrafter"/>
</dbReference>
<dbReference type="SMART" id="SM00354">
    <property type="entry name" value="HTH_LACI"/>
    <property type="match status" value="1"/>
</dbReference>
<feature type="domain" description="HTH lacI-type" evidence="4">
    <location>
        <begin position="31"/>
        <end position="85"/>
    </location>
</feature>
<evidence type="ECO:0000256" key="3">
    <source>
        <dbReference type="ARBA" id="ARBA00023163"/>
    </source>
</evidence>
<keyword evidence="6" id="KW-1185">Reference proteome</keyword>
<gene>
    <name evidence="5" type="ORF">SAMN05216389_10535</name>
</gene>
<dbReference type="Pfam" id="PF13377">
    <property type="entry name" value="Peripla_BP_3"/>
    <property type="match status" value="1"/>
</dbReference>
<dbReference type="Gene3D" id="1.10.260.40">
    <property type="entry name" value="lambda repressor-like DNA-binding domains"/>
    <property type="match status" value="1"/>
</dbReference>
<dbReference type="InterPro" id="IPR028082">
    <property type="entry name" value="Peripla_BP_I"/>
</dbReference>
<dbReference type="SUPFAM" id="SSF53822">
    <property type="entry name" value="Periplasmic binding protein-like I"/>
    <property type="match status" value="1"/>
</dbReference>
<keyword evidence="2" id="KW-0238">DNA-binding</keyword>
<evidence type="ECO:0000313" key="6">
    <source>
        <dbReference type="Proteomes" id="UP000198618"/>
    </source>
</evidence>
<dbReference type="CDD" id="cd06294">
    <property type="entry name" value="PBP1_MalR-like"/>
    <property type="match status" value="1"/>
</dbReference>
<dbReference type="PROSITE" id="PS50932">
    <property type="entry name" value="HTH_LACI_2"/>
    <property type="match status" value="1"/>
</dbReference>
<evidence type="ECO:0000256" key="2">
    <source>
        <dbReference type="ARBA" id="ARBA00023125"/>
    </source>
</evidence>
<dbReference type="GO" id="GO:0000976">
    <property type="term" value="F:transcription cis-regulatory region binding"/>
    <property type="evidence" value="ECO:0007669"/>
    <property type="project" value="TreeGrafter"/>
</dbReference>
<dbReference type="AlphaFoldDB" id="A0A1I0BK17"/>
<accession>A0A1I0BK17</accession>
<dbReference type="Gene3D" id="3.40.50.2300">
    <property type="match status" value="2"/>
</dbReference>
<sequence>MKIVGSICQNNVIISEEKQHKQEKQRVKTMVTIKDVAKASGVSPSTVSRVIADNPRITEDTKKKVRKAMKKLGYHPNVSARNLVAKSTKAIGVIMPSPANTALQNPFFPEVLRGISSVIHDERYSMSLSTGETEEEIYQEVQRMVYGSYVDGVILLYSRINDRVTNFLLENDFPFVIVGKPYDHETEITHVDNDNFKAGKEITNYLIGKGHERIAFIGGSSELFVTMDREAGYNTALQEAGLINLDAYKIHTEFLKSGGREAVEYLLSLETRPTGLVVSDDLISLGILSRLEESGFRVPQDFSLVSFNNVYLSEITRPALTTVDVKIYELGAQSAKALIEKTQNKDEPAKRIMIPHKMVYRDSVSEV</sequence>
<keyword evidence="1" id="KW-0805">Transcription regulation</keyword>
<dbReference type="SUPFAM" id="SSF47413">
    <property type="entry name" value="lambda repressor-like DNA-binding domains"/>
    <property type="match status" value="1"/>
</dbReference>
<dbReference type="STRING" id="930131.SAMN05216389_10535"/>
<dbReference type="Proteomes" id="UP000198618">
    <property type="component" value="Unassembled WGS sequence"/>
</dbReference>
<dbReference type="PANTHER" id="PTHR30146:SF109">
    <property type="entry name" value="HTH-TYPE TRANSCRIPTIONAL REGULATOR GALS"/>
    <property type="match status" value="1"/>
</dbReference>
<protein>
    <submittedName>
        <fullName evidence="5">Transcriptional regulator, LacI family</fullName>
    </submittedName>
</protein>
<dbReference type="InterPro" id="IPR010982">
    <property type="entry name" value="Lambda_DNA-bd_dom_sf"/>
</dbReference>
<dbReference type="InterPro" id="IPR000843">
    <property type="entry name" value="HTH_LacI"/>
</dbReference>
<evidence type="ECO:0000256" key="1">
    <source>
        <dbReference type="ARBA" id="ARBA00023015"/>
    </source>
</evidence>
<dbReference type="PANTHER" id="PTHR30146">
    <property type="entry name" value="LACI-RELATED TRANSCRIPTIONAL REPRESSOR"/>
    <property type="match status" value="1"/>
</dbReference>
<name>A0A1I0BK17_9BACI</name>
<dbReference type="CDD" id="cd01392">
    <property type="entry name" value="HTH_LacI"/>
    <property type="match status" value="1"/>
</dbReference>
<evidence type="ECO:0000313" key="5">
    <source>
        <dbReference type="EMBL" id="SET06607.1"/>
    </source>
</evidence>
<evidence type="ECO:0000259" key="4">
    <source>
        <dbReference type="PROSITE" id="PS50932"/>
    </source>
</evidence>
<dbReference type="EMBL" id="FOHE01000005">
    <property type="protein sequence ID" value="SET06607.1"/>
    <property type="molecule type" value="Genomic_DNA"/>
</dbReference>